<dbReference type="GO" id="GO:1904263">
    <property type="term" value="P:positive regulation of TORC1 signaling"/>
    <property type="evidence" value="ECO:0007669"/>
    <property type="project" value="TreeGrafter"/>
</dbReference>
<dbReference type="PANTHER" id="PTHR13342">
    <property type="entry name" value="RAGULATOR COMPLEX PROTEIN LAMTOR5"/>
    <property type="match status" value="1"/>
</dbReference>
<evidence type="ECO:0000313" key="7">
    <source>
        <dbReference type="EMBL" id="CAJ0577643.1"/>
    </source>
</evidence>
<evidence type="ECO:0000256" key="3">
    <source>
        <dbReference type="ARBA" id="ARBA00007795"/>
    </source>
</evidence>
<sequence>MEGQLEKAIDKALHLPEIDGVCVIDCRGFCIAARGTLSSEGSAIYKQILAAAIKMDHDESEFPTVTLTTESGDKIFIQEQSDVIVALNIKGN</sequence>
<keyword evidence="5" id="KW-0458">Lysosome</keyword>
<evidence type="ECO:0000313" key="8">
    <source>
        <dbReference type="Proteomes" id="UP001177023"/>
    </source>
</evidence>
<dbReference type="EMBL" id="CATQJA010002651">
    <property type="protein sequence ID" value="CAJ0577643.1"/>
    <property type="molecule type" value="Genomic_DNA"/>
</dbReference>
<dbReference type="GO" id="GO:0043066">
    <property type="term" value="P:negative regulation of apoptotic process"/>
    <property type="evidence" value="ECO:0007669"/>
    <property type="project" value="InterPro"/>
</dbReference>
<dbReference type="Proteomes" id="UP001177023">
    <property type="component" value="Unassembled WGS sequence"/>
</dbReference>
<gene>
    <name evidence="7" type="ORF">MSPICULIGERA_LOCUS15912</name>
</gene>
<dbReference type="GO" id="GO:0071230">
    <property type="term" value="P:cellular response to amino acid stimulus"/>
    <property type="evidence" value="ECO:0007669"/>
    <property type="project" value="TreeGrafter"/>
</dbReference>
<evidence type="ECO:0000256" key="1">
    <source>
        <dbReference type="ARBA" id="ARBA00004371"/>
    </source>
</evidence>
<comment type="caution">
    <text evidence="7">The sequence shown here is derived from an EMBL/GenBank/DDBJ whole genome shotgun (WGS) entry which is preliminary data.</text>
</comment>
<keyword evidence="4" id="KW-0963">Cytoplasm</keyword>
<organism evidence="7 8">
    <name type="scientific">Mesorhabditis spiculigera</name>
    <dbReference type="NCBI Taxonomy" id="96644"/>
    <lineage>
        <taxon>Eukaryota</taxon>
        <taxon>Metazoa</taxon>
        <taxon>Ecdysozoa</taxon>
        <taxon>Nematoda</taxon>
        <taxon>Chromadorea</taxon>
        <taxon>Rhabditida</taxon>
        <taxon>Rhabditina</taxon>
        <taxon>Rhabditomorpha</taxon>
        <taxon>Rhabditoidea</taxon>
        <taxon>Rhabditidae</taxon>
        <taxon>Mesorhabditinae</taxon>
        <taxon>Mesorhabditis</taxon>
    </lineage>
</organism>
<evidence type="ECO:0000256" key="2">
    <source>
        <dbReference type="ARBA" id="ARBA00004496"/>
    </source>
</evidence>
<feature type="non-terminal residue" evidence="7">
    <location>
        <position position="92"/>
    </location>
</feature>
<name>A0AA36D0D3_9BILA</name>
<dbReference type="Pfam" id="PF16672">
    <property type="entry name" value="LAMTOR5"/>
    <property type="match status" value="1"/>
</dbReference>
<proteinExistence type="inferred from homology"/>
<dbReference type="GO" id="GO:0005085">
    <property type="term" value="F:guanyl-nucleotide exchange factor activity"/>
    <property type="evidence" value="ECO:0007669"/>
    <property type="project" value="TreeGrafter"/>
</dbReference>
<evidence type="ECO:0000256" key="5">
    <source>
        <dbReference type="ARBA" id="ARBA00023228"/>
    </source>
</evidence>
<comment type="similarity">
    <text evidence="3">Belongs to the LAMTOR5 family.</text>
</comment>
<dbReference type="GO" id="GO:0005764">
    <property type="term" value="C:lysosome"/>
    <property type="evidence" value="ECO:0007669"/>
    <property type="project" value="UniProtKB-SubCell"/>
</dbReference>
<dbReference type="PRINTS" id="PR02092">
    <property type="entry name" value="HEPBVIRUSXIP"/>
</dbReference>
<accession>A0AA36D0D3</accession>
<dbReference type="InterPro" id="IPR024135">
    <property type="entry name" value="LAMTOR5"/>
</dbReference>
<dbReference type="Gene3D" id="3.30.450.30">
    <property type="entry name" value="Dynein light chain 2a, cytoplasmic"/>
    <property type="match status" value="1"/>
</dbReference>
<dbReference type="GO" id="GO:0071986">
    <property type="term" value="C:Ragulator complex"/>
    <property type="evidence" value="ECO:0007669"/>
    <property type="project" value="InterPro"/>
</dbReference>
<evidence type="ECO:0000256" key="4">
    <source>
        <dbReference type="ARBA" id="ARBA00022490"/>
    </source>
</evidence>
<keyword evidence="8" id="KW-1185">Reference proteome</keyword>
<reference evidence="7" key="1">
    <citation type="submission" date="2023-06" db="EMBL/GenBank/DDBJ databases">
        <authorList>
            <person name="Delattre M."/>
        </authorList>
    </citation>
    <scope>NUCLEOTIDE SEQUENCE</scope>
    <source>
        <strain evidence="7">AF72</strain>
    </source>
</reference>
<dbReference type="PANTHER" id="PTHR13342:SF2">
    <property type="entry name" value="RAGULATOR COMPLEX PROTEIN LAMTOR5"/>
    <property type="match status" value="1"/>
</dbReference>
<protein>
    <recommendedName>
        <fullName evidence="6">Late endosomal/lysosomal adaptor and MAPK and MTOR activator 5</fullName>
    </recommendedName>
</protein>
<comment type="subcellular location">
    <subcellularLocation>
        <location evidence="2">Cytoplasm</location>
    </subcellularLocation>
    <subcellularLocation>
        <location evidence="1">Lysosome</location>
    </subcellularLocation>
</comment>
<evidence type="ECO:0000256" key="6">
    <source>
        <dbReference type="ARBA" id="ARBA00032692"/>
    </source>
</evidence>
<dbReference type="AlphaFoldDB" id="A0AA36D0D3"/>